<feature type="region of interest" description="Disordered" evidence="3">
    <location>
        <begin position="139"/>
        <end position="178"/>
    </location>
</feature>
<comment type="similarity">
    <text evidence="1">Belongs to the SPATA6 family.</text>
</comment>
<feature type="compositionally biased region" description="Polar residues" evidence="3">
    <location>
        <begin position="147"/>
        <end position="165"/>
    </location>
</feature>
<reference evidence="5 6" key="1">
    <citation type="submission" date="2018-10" db="EMBL/GenBank/DDBJ databases">
        <title>Genome assembly for a Yunnan-Guizhou Plateau 3E fish, Anabarilius grahami (Regan), and its evolutionary and genetic applications.</title>
        <authorList>
            <person name="Jiang W."/>
        </authorList>
    </citation>
    <scope>NUCLEOTIDE SEQUENCE [LARGE SCALE GENOMIC DNA]</scope>
    <source>
        <strain evidence="5">AG-KIZ</strain>
        <tissue evidence="5">Muscle</tissue>
    </source>
</reference>
<evidence type="ECO:0000259" key="4">
    <source>
        <dbReference type="Pfam" id="PF14909"/>
    </source>
</evidence>
<name>A0A3N0Y4W6_ANAGA</name>
<sequence length="433" mass="47553">MPHKAVQVIVELHLRAITCPGVHLPAKDDVYLSMLNYATDPAAIAEFLQYETVKIELIQLIPPAGEILASFEEDARSFLFPEPKLVPSFSGVEREVLMTRHPTFPGISPRLEFSTKTTISEISSNNGFLSVPVRAMMRKTSKKSRKQGSASSQRHLSSVSCSQRGHPNRDQKLQIKESVTTSIKTIQRSSAKKRAVRRGIPEPTTLATWSLVEEVALLGGQRLYDGDDAWAPSLKSPPFARFPTGVGPGGEQGGILTPPKLSSRRTQVPREQATPPSGWPLKYRDPREAESLPLTPRLEEGSACGCRDSTSSYLGKIPSTLPAFTTPSHSEDPMGDEDSSDTDDLLDYAEEVGRHHSQMGYEGSPSPSHSSMERQRHNGSLLGSPDLWEEVQERVQSLLTSPKAVHRLACGATDSEIDEVLIRRCVLAHSCPF</sequence>
<dbReference type="GO" id="GO:0007283">
    <property type="term" value="P:spermatogenesis"/>
    <property type="evidence" value="ECO:0007669"/>
    <property type="project" value="InterPro"/>
</dbReference>
<feature type="domain" description="Spermatogenesis-associated protein 6 N-terminal" evidence="4">
    <location>
        <begin position="37"/>
        <end position="119"/>
    </location>
</feature>
<evidence type="ECO:0000313" key="5">
    <source>
        <dbReference type="EMBL" id="ROL41245.1"/>
    </source>
</evidence>
<feature type="region of interest" description="Disordered" evidence="3">
    <location>
        <begin position="247"/>
        <end position="286"/>
    </location>
</feature>
<dbReference type="PANTHER" id="PTHR16435:SF5">
    <property type="entry name" value="SPERMATOGENESIS ASSOCIATED 6-LIKE PROTEIN"/>
    <property type="match status" value="1"/>
</dbReference>
<protein>
    <submittedName>
        <fullName evidence="5">Spermatogenesis associated 6-like protein</fullName>
    </submittedName>
</protein>
<feature type="region of interest" description="Disordered" evidence="3">
    <location>
        <begin position="357"/>
        <end position="383"/>
    </location>
</feature>
<keyword evidence="6" id="KW-1185">Reference proteome</keyword>
<feature type="compositionally biased region" description="Acidic residues" evidence="3">
    <location>
        <begin position="333"/>
        <end position="343"/>
    </location>
</feature>
<dbReference type="GO" id="GO:0032027">
    <property type="term" value="F:myosin light chain binding"/>
    <property type="evidence" value="ECO:0007669"/>
    <property type="project" value="InterPro"/>
</dbReference>
<dbReference type="InterPro" id="IPR032732">
    <property type="entry name" value="SPATA6_N"/>
</dbReference>
<dbReference type="Pfam" id="PF14909">
    <property type="entry name" value="SPATA6"/>
    <property type="match status" value="1"/>
</dbReference>
<proteinExistence type="inferred from homology"/>
<accession>A0A3N0Y4W6</accession>
<comment type="caution">
    <text evidence="5">The sequence shown here is derived from an EMBL/GenBank/DDBJ whole genome shotgun (WGS) entry which is preliminary data.</text>
</comment>
<dbReference type="InterPro" id="IPR042769">
    <property type="entry name" value="SPATA6_fam"/>
</dbReference>
<dbReference type="EMBL" id="RJVU01052005">
    <property type="protein sequence ID" value="ROL41245.1"/>
    <property type="molecule type" value="Genomic_DNA"/>
</dbReference>
<dbReference type="GO" id="GO:0120212">
    <property type="term" value="C:sperm head-tail coupling apparatus"/>
    <property type="evidence" value="ECO:0007669"/>
    <property type="project" value="InterPro"/>
</dbReference>
<dbReference type="OrthoDB" id="5963614at2759"/>
<gene>
    <name evidence="5" type="ORF">DPX16_10397</name>
</gene>
<organism evidence="5 6">
    <name type="scientific">Anabarilius grahami</name>
    <name type="common">Kanglang fish</name>
    <name type="synonym">Barilius grahami</name>
    <dbReference type="NCBI Taxonomy" id="495550"/>
    <lineage>
        <taxon>Eukaryota</taxon>
        <taxon>Metazoa</taxon>
        <taxon>Chordata</taxon>
        <taxon>Craniata</taxon>
        <taxon>Vertebrata</taxon>
        <taxon>Euteleostomi</taxon>
        <taxon>Actinopterygii</taxon>
        <taxon>Neopterygii</taxon>
        <taxon>Teleostei</taxon>
        <taxon>Ostariophysi</taxon>
        <taxon>Cypriniformes</taxon>
        <taxon>Xenocyprididae</taxon>
        <taxon>Xenocypridinae</taxon>
        <taxon>Xenocypridinae incertae sedis</taxon>
        <taxon>Anabarilius</taxon>
    </lineage>
</organism>
<dbReference type="Proteomes" id="UP000281406">
    <property type="component" value="Unassembled WGS sequence"/>
</dbReference>
<evidence type="ECO:0000256" key="1">
    <source>
        <dbReference type="ARBA" id="ARBA00006215"/>
    </source>
</evidence>
<keyword evidence="2" id="KW-0597">Phosphoprotein</keyword>
<feature type="region of interest" description="Disordered" evidence="3">
    <location>
        <begin position="317"/>
        <end position="343"/>
    </location>
</feature>
<evidence type="ECO:0000313" key="6">
    <source>
        <dbReference type="Proteomes" id="UP000281406"/>
    </source>
</evidence>
<evidence type="ECO:0000256" key="2">
    <source>
        <dbReference type="ARBA" id="ARBA00022553"/>
    </source>
</evidence>
<evidence type="ECO:0000256" key="3">
    <source>
        <dbReference type="SAM" id="MobiDB-lite"/>
    </source>
</evidence>
<dbReference type="PANTHER" id="PTHR16435">
    <property type="entry name" value="SPERMATOGENESIS-ASSOCIATED PROTEIN 6 SPATA6"/>
    <property type="match status" value="1"/>
</dbReference>
<dbReference type="AlphaFoldDB" id="A0A3N0Y4W6"/>